<name>A0A2S7F684_CLOBU</name>
<protein>
    <submittedName>
        <fullName evidence="2">Uncharacterized protein</fullName>
    </submittedName>
</protein>
<dbReference type="Proteomes" id="UP000515243">
    <property type="component" value="Chromosome 1"/>
</dbReference>
<organism evidence="2 4">
    <name type="scientific">Clostridium butyricum</name>
    <dbReference type="NCBI Taxonomy" id="1492"/>
    <lineage>
        <taxon>Bacteria</taxon>
        <taxon>Bacillati</taxon>
        <taxon>Bacillota</taxon>
        <taxon>Clostridia</taxon>
        <taxon>Eubacteriales</taxon>
        <taxon>Clostridiaceae</taxon>
        <taxon>Clostridium</taxon>
    </lineage>
</organism>
<dbReference type="Proteomes" id="UP000321089">
    <property type="component" value="Unassembled WGS sequence"/>
</dbReference>
<evidence type="ECO:0000313" key="5">
    <source>
        <dbReference type="Proteomes" id="UP000321089"/>
    </source>
</evidence>
<sequence length="70" mass="8299">MNFLVLTKLKMSILIRKHILSMLLIFLHPTAKIMVFLSQDLDKYIVLYQKRLFSIYIHNNMSNKGNKFVA</sequence>
<dbReference type="KEGG" id="cbut:ATN24_13435"/>
<dbReference type="EMBL" id="LRDH01000149">
    <property type="protein sequence ID" value="PPV12357.1"/>
    <property type="molecule type" value="Genomic_DNA"/>
</dbReference>
<dbReference type="EMBL" id="CP040626">
    <property type="protein sequence ID" value="QMW91656.1"/>
    <property type="molecule type" value="Genomic_DNA"/>
</dbReference>
<evidence type="ECO:0000313" key="1">
    <source>
        <dbReference type="EMBL" id="GEQ20974.1"/>
    </source>
</evidence>
<evidence type="ECO:0000313" key="6">
    <source>
        <dbReference type="Proteomes" id="UP000515243"/>
    </source>
</evidence>
<accession>A0A2S7F684</accession>
<proteinExistence type="predicted"/>
<gene>
    <name evidence="2" type="ORF">AWN73_19185</name>
    <name evidence="1" type="ORF">CBU02nite_14800</name>
    <name evidence="3" type="ORF">FF104_11955</name>
</gene>
<reference evidence="1 5" key="3">
    <citation type="submission" date="2019-07" db="EMBL/GenBank/DDBJ databases">
        <title>Whole genome shotgun sequence of Clostridium butyricum NBRC 3858.</title>
        <authorList>
            <person name="Hosoyama A."/>
            <person name="Uohara A."/>
            <person name="Ohji S."/>
            <person name="Ichikawa N."/>
        </authorList>
    </citation>
    <scope>NUCLEOTIDE SEQUENCE [LARGE SCALE GENOMIC DNA]</scope>
    <source>
        <strain evidence="1 5">NBRC 3858</strain>
    </source>
</reference>
<evidence type="ECO:0000313" key="4">
    <source>
        <dbReference type="Proteomes" id="UP000238081"/>
    </source>
</evidence>
<evidence type="ECO:0000313" key="3">
    <source>
        <dbReference type="EMBL" id="QMW91656.1"/>
    </source>
</evidence>
<dbReference type="EMBL" id="BKBC01000015">
    <property type="protein sequence ID" value="GEQ20974.1"/>
    <property type="molecule type" value="Genomic_DNA"/>
</dbReference>
<dbReference type="Proteomes" id="UP000238081">
    <property type="component" value="Unassembled WGS sequence"/>
</dbReference>
<evidence type="ECO:0000313" key="2">
    <source>
        <dbReference type="EMBL" id="PPV12357.1"/>
    </source>
</evidence>
<reference evidence="3 6" key="2">
    <citation type="submission" date="2019-05" db="EMBL/GenBank/DDBJ databases">
        <authorList>
            <person name="Schori C."/>
            <person name="Ahrens C."/>
        </authorList>
    </citation>
    <scope>NUCLEOTIDE SEQUENCE [LARGE SCALE GENOMIC DNA]</scope>
    <source>
        <strain evidence="3 6">DSM 10702</strain>
    </source>
</reference>
<dbReference type="AlphaFoldDB" id="A0A2S7F684"/>
<reference evidence="2 4" key="1">
    <citation type="submission" date="2016-01" db="EMBL/GenBank/DDBJ databases">
        <title>Characterization of the Clostridium difficile lineages that are prevalent in Hong Kong and China.</title>
        <authorList>
            <person name="Kwok J.S.-L."/>
            <person name="Lam W.-Y."/>
            <person name="Ip M."/>
            <person name="Chan T.-F."/>
            <person name="Hawkey P.M."/>
            <person name="Tsui S.K.-W."/>
        </authorList>
    </citation>
    <scope>NUCLEOTIDE SEQUENCE [LARGE SCALE GENOMIC DNA]</scope>
    <source>
        <strain evidence="2 4">300064</strain>
    </source>
</reference>